<sequence length="58" mass="6494">MNKNFIDLQIVEMCRTAFSNTAPEKYVAPDIEVIDIEIGQNILNGSTGDDYGKETWAN</sequence>
<protein>
    <submittedName>
        <fullName evidence="1">Uncharacterized protein</fullName>
    </submittedName>
</protein>
<organism evidence="1">
    <name type="scientific">bioreactor metagenome</name>
    <dbReference type="NCBI Taxonomy" id="1076179"/>
    <lineage>
        <taxon>unclassified sequences</taxon>
        <taxon>metagenomes</taxon>
        <taxon>ecological metagenomes</taxon>
    </lineage>
</organism>
<reference evidence="1" key="1">
    <citation type="submission" date="2019-08" db="EMBL/GenBank/DDBJ databases">
        <authorList>
            <person name="Kucharzyk K."/>
            <person name="Murdoch R.W."/>
            <person name="Higgins S."/>
            <person name="Loffler F."/>
        </authorList>
    </citation>
    <scope>NUCLEOTIDE SEQUENCE</scope>
</reference>
<evidence type="ECO:0000313" key="1">
    <source>
        <dbReference type="EMBL" id="MPN50898.1"/>
    </source>
</evidence>
<proteinExistence type="predicted"/>
<dbReference type="AlphaFoldDB" id="A0A645IHW4"/>
<accession>A0A645IHW4</accession>
<name>A0A645IHW4_9ZZZZ</name>
<comment type="caution">
    <text evidence="1">The sequence shown here is derived from an EMBL/GenBank/DDBJ whole genome shotgun (WGS) entry which is preliminary data.</text>
</comment>
<dbReference type="EMBL" id="VSSQ01115485">
    <property type="protein sequence ID" value="MPN50898.1"/>
    <property type="molecule type" value="Genomic_DNA"/>
</dbReference>
<gene>
    <name evidence="1" type="ORF">SDC9_198538</name>
</gene>